<accession>A0ABX0P5K7</accession>
<dbReference type="Proteomes" id="UP000716322">
    <property type="component" value="Unassembled WGS sequence"/>
</dbReference>
<protein>
    <submittedName>
        <fullName evidence="2">Uncharacterized protein</fullName>
    </submittedName>
</protein>
<name>A0ABX0P5K7_9BURK</name>
<feature type="transmembrane region" description="Helical" evidence="1">
    <location>
        <begin position="31"/>
        <end position="49"/>
    </location>
</feature>
<dbReference type="EMBL" id="JAAQOM010000001">
    <property type="protein sequence ID" value="NIA52272.1"/>
    <property type="molecule type" value="Genomic_DNA"/>
</dbReference>
<keyword evidence="1" id="KW-1133">Transmembrane helix</keyword>
<feature type="transmembrane region" description="Helical" evidence="1">
    <location>
        <begin position="86"/>
        <end position="104"/>
    </location>
</feature>
<reference evidence="2 3" key="1">
    <citation type="submission" date="2020-03" db="EMBL/GenBank/DDBJ databases">
        <title>Genome sequence of strain Massilia sp. TW-1.</title>
        <authorList>
            <person name="Chaudhary D.K."/>
        </authorList>
    </citation>
    <scope>NUCLEOTIDE SEQUENCE [LARGE SCALE GENOMIC DNA]</scope>
    <source>
        <strain evidence="2 3">TW-1</strain>
    </source>
</reference>
<comment type="caution">
    <text evidence="2">The sequence shown here is derived from an EMBL/GenBank/DDBJ whole genome shotgun (WGS) entry which is preliminary data.</text>
</comment>
<organism evidence="2 3">
    <name type="scientific">Telluria antibiotica</name>
    <dbReference type="NCBI Taxonomy" id="2717319"/>
    <lineage>
        <taxon>Bacteria</taxon>
        <taxon>Pseudomonadati</taxon>
        <taxon>Pseudomonadota</taxon>
        <taxon>Betaproteobacteria</taxon>
        <taxon>Burkholderiales</taxon>
        <taxon>Oxalobacteraceae</taxon>
        <taxon>Telluria group</taxon>
        <taxon>Telluria</taxon>
    </lineage>
</organism>
<evidence type="ECO:0000313" key="2">
    <source>
        <dbReference type="EMBL" id="NIA52272.1"/>
    </source>
</evidence>
<sequence length="220" mass="23499">MARRRIGGASIVVYALGDADAAWSVAYFCDAFLRGCGGPAIMVLGPMAVTHGYGPLPYVDLYLFCGATAGTAALVVGDTAAHVQPAFYLCVWSVLSCYLAYIAWRLVRARAFRHVLGVGLVLGAAQAGAVMYDFYALPGDEEPDGAPDRGTCRVLSRGPRTAAHTAWTASFNADIGKCRSRTSRRLFDLLGWRARRGRATKRPGGLITGPGWPTPRTASR</sequence>
<keyword evidence="3" id="KW-1185">Reference proteome</keyword>
<gene>
    <name evidence="2" type="ORF">HAV22_01205</name>
</gene>
<evidence type="ECO:0000313" key="3">
    <source>
        <dbReference type="Proteomes" id="UP000716322"/>
    </source>
</evidence>
<keyword evidence="1" id="KW-0812">Transmembrane</keyword>
<keyword evidence="1" id="KW-0472">Membrane</keyword>
<proteinExistence type="predicted"/>
<evidence type="ECO:0000256" key="1">
    <source>
        <dbReference type="SAM" id="Phobius"/>
    </source>
</evidence>
<dbReference type="RefSeq" id="WP_166855665.1">
    <property type="nucleotide sequence ID" value="NZ_JAAQOM010000001.1"/>
</dbReference>